<feature type="transmembrane region" description="Helical" evidence="8">
    <location>
        <begin position="293"/>
        <end position="310"/>
    </location>
</feature>
<keyword evidence="6 8" id="KW-0472">Membrane</keyword>
<comment type="subcellular location">
    <subcellularLocation>
        <location evidence="1">Cell membrane</location>
        <topology evidence="1">Multi-pass membrane protein</topology>
    </subcellularLocation>
</comment>
<accession>A0A7Z2T552</accession>
<gene>
    <name evidence="9" type="ORF">GT360_13465</name>
</gene>
<keyword evidence="4 8" id="KW-0812">Transmembrane</keyword>
<feature type="transmembrane region" description="Helical" evidence="8">
    <location>
        <begin position="238"/>
        <end position="260"/>
    </location>
</feature>
<proteinExistence type="predicted"/>
<dbReference type="Proteomes" id="UP000464262">
    <property type="component" value="Chromosome 1"/>
</dbReference>
<keyword evidence="10" id="KW-1185">Reference proteome</keyword>
<evidence type="ECO:0000256" key="1">
    <source>
        <dbReference type="ARBA" id="ARBA00004651"/>
    </source>
</evidence>
<feature type="binding site" evidence="7">
    <location>
        <position position="147"/>
    </location>
    <ligand>
        <name>Mg(2+)</name>
        <dbReference type="ChEBI" id="CHEBI:18420"/>
    </ligand>
</feature>
<name>A0A7Z2T552_9VIBR</name>
<sequence>MYIYSLSMIAVFCLVNVALIQLLAKQARRVGLVDRRSTEQYPLIGGVCFFAATVGLLSTLEPLLPFQSQYIFCVTVLICLGVIDDRFDISYRYRLIIQSFLAGIMIFGLNIKITELGDLIAIGDITLLYTSHIVTLLAILGAINAFNMIDGVDGLLITQSIITLVAIGIGFTLSGNYQEMVFCFATSAILLPCLRANIGRWGQKRKIFMGDAGSTLIGFTIIWLLIEATTQESGQSSIRTVTALWLIAVPLMDMAHVILYRIKLERSPFKPDYNHLHHTLIGLGLSEAKTRTTMSLIGIYAAGFGLWGEITHIPEAVMFFVFLMAFALFCAFKHYALRRVSRNCRGR</sequence>
<feature type="transmembrane region" description="Helical" evidence="8">
    <location>
        <begin position="316"/>
        <end position="337"/>
    </location>
</feature>
<keyword evidence="7" id="KW-0479">Metal-binding</keyword>
<feature type="transmembrane region" description="Helical" evidence="8">
    <location>
        <begin position="179"/>
        <end position="196"/>
    </location>
</feature>
<dbReference type="InterPro" id="IPR018480">
    <property type="entry name" value="PNAcMuramoyl-5peptid_Trfase_CS"/>
</dbReference>
<dbReference type="InterPro" id="IPR000715">
    <property type="entry name" value="Glycosyl_transferase_4"/>
</dbReference>
<feature type="transmembrane region" description="Helical" evidence="8">
    <location>
        <begin position="66"/>
        <end position="83"/>
    </location>
</feature>
<dbReference type="PANTHER" id="PTHR22926:SF3">
    <property type="entry name" value="UNDECAPRENYL-PHOSPHATE ALPHA-N-ACETYLGLUCOSAMINYL 1-PHOSPHATE TRANSFERASE"/>
    <property type="match status" value="1"/>
</dbReference>
<comment type="cofactor">
    <cofactor evidence="7">
        <name>Mg(2+)</name>
        <dbReference type="ChEBI" id="CHEBI:18420"/>
    </cofactor>
</comment>
<organism evidence="9 10">
    <name type="scientific">Vibrio astriarenae</name>
    <dbReference type="NCBI Taxonomy" id="1481923"/>
    <lineage>
        <taxon>Bacteria</taxon>
        <taxon>Pseudomonadati</taxon>
        <taxon>Pseudomonadota</taxon>
        <taxon>Gammaproteobacteria</taxon>
        <taxon>Vibrionales</taxon>
        <taxon>Vibrionaceae</taxon>
        <taxon>Vibrio</taxon>
    </lineage>
</organism>
<reference evidence="9 10" key="1">
    <citation type="submission" date="2020-01" db="EMBL/GenBank/DDBJ databases">
        <title>Whole genome and functional gene identification of agarase of Vibrio HN897.</title>
        <authorList>
            <person name="Liu Y."/>
            <person name="Zhao Z."/>
        </authorList>
    </citation>
    <scope>NUCLEOTIDE SEQUENCE [LARGE SCALE GENOMIC DNA]</scope>
    <source>
        <strain evidence="9 10">HN897</strain>
    </source>
</reference>
<dbReference type="CDD" id="cd06853">
    <property type="entry name" value="GT_WecA_like"/>
    <property type="match status" value="1"/>
</dbReference>
<dbReference type="GO" id="GO:0005886">
    <property type="term" value="C:plasma membrane"/>
    <property type="evidence" value="ECO:0007669"/>
    <property type="project" value="UniProtKB-SubCell"/>
</dbReference>
<feature type="transmembrane region" description="Helical" evidence="8">
    <location>
        <begin position="155"/>
        <end position="173"/>
    </location>
</feature>
<evidence type="ECO:0000313" key="10">
    <source>
        <dbReference type="Proteomes" id="UP000464262"/>
    </source>
</evidence>
<dbReference type="GO" id="GO:0046872">
    <property type="term" value="F:metal ion binding"/>
    <property type="evidence" value="ECO:0007669"/>
    <property type="project" value="UniProtKB-KW"/>
</dbReference>
<dbReference type="GO" id="GO:0071555">
    <property type="term" value="P:cell wall organization"/>
    <property type="evidence" value="ECO:0007669"/>
    <property type="project" value="TreeGrafter"/>
</dbReference>
<feature type="binding site" evidence="7">
    <location>
        <position position="211"/>
    </location>
    <ligand>
        <name>Mg(2+)</name>
        <dbReference type="ChEBI" id="CHEBI:18420"/>
    </ligand>
</feature>
<feature type="transmembrane region" description="Helical" evidence="8">
    <location>
        <begin position="43"/>
        <end position="60"/>
    </location>
</feature>
<keyword evidence="3 9" id="KW-0808">Transferase</keyword>
<evidence type="ECO:0000256" key="7">
    <source>
        <dbReference type="PIRSR" id="PIRSR600715-1"/>
    </source>
</evidence>
<keyword evidence="2" id="KW-1003">Cell membrane</keyword>
<dbReference type="GO" id="GO:0009103">
    <property type="term" value="P:lipopolysaccharide biosynthetic process"/>
    <property type="evidence" value="ECO:0007669"/>
    <property type="project" value="TreeGrafter"/>
</dbReference>
<dbReference type="PROSITE" id="PS01348">
    <property type="entry name" value="MRAY_2"/>
    <property type="match status" value="1"/>
</dbReference>
<dbReference type="KEGG" id="vas:GT360_13465"/>
<evidence type="ECO:0000256" key="4">
    <source>
        <dbReference type="ARBA" id="ARBA00022692"/>
    </source>
</evidence>
<dbReference type="EMBL" id="CP047475">
    <property type="protein sequence ID" value="QIA64435.1"/>
    <property type="molecule type" value="Genomic_DNA"/>
</dbReference>
<dbReference type="AlphaFoldDB" id="A0A7Z2T552"/>
<evidence type="ECO:0000256" key="2">
    <source>
        <dbReference type="ARBA" id="ARBA00022475"/>
    </source>
</evidence>
<dbReference type="PANTHER" id="PTHR22926">
    <property type="entry name" value="PHOSPHO-N-ACETYLMURAMOYL-PENTAPEPTIDE-TRANSFERASE"/>
    <property type="match status" value="1"/>
</dbReference>
<feature type="transmembrane region" description="Helical" evidence="8">
    <location>
        <begin position="119"/>
        <end position="143"/>
    </location>
</feature>
<feature type="transmembrane region" description="Helical" evidence="8">
    <location>
        <begin position="95"/>
        <end position="113"/>
    </location>
</feature>
<keyword evidence="7" id="KW-0460">Magnesium</keyword>
<evidence type="ECO:0000256" key="5">
    <source>
        <dbReference type="ARBA" id="ARBA00022989"/>
    </source>
</evidence>
<dbReference type="RefSeq" id="WP_164649340.1">
    <property type="nucleotide sequence ID" value="NZ_CP047475.1"/>
</dbReference>
<dbReference type="Pfam" id="PF00953">
    <property type="entry name" value="Glycos_transf_4"/>
    <property type="match status" value="1"/>
</dbReference>
<dbReference type="GO" id="GO:0044038">
    <property type="term" value="P:cell wall macromolecule biosynthetic process"/>
    <property type="evidence" value="ECO:0007669"/>
    <property type="project" value="TreeGrafter"/>
</dbReference>
<evidence type="ECO:0000256" key="3">
    <source>
        <dbReference type="ARBA" id="ARBA00022679"/>
    </source>
</evidence>
<evidence type="ECO:0000256" key="8">
    <source>
        <dbReference type="SAM" id="Phobius"/>
    </source>
</evidence>
<feature type="transmembrane region" description="Helical" evidence="8">
    <location>
        <begin position="208"/>
        <end position="226"/>
    </location>
</feature>
<feature type="transmembrane region" description="Helical" evidence="8">
    <location>
        <begin position="6"/>
        <end position="23"/>
    </location>
</feature>
<keyword evidence="5 8" id="KW-1133">Transmembrane helix</keyword>
<dbReference type="GO" id="GO:0016780">
    <property type="term" value="F:phosphotransferase activity, for other substituted phosphate groups"/>
    <property type="evidence" value="ECO:0007669"/>
    <property type="project" value="InterPro"/>
</dbReference>
<evidence type="ECO:0000313" key="9">
    <source>
        <dbReference type="EMBL" id="QIA64435.1"/>
    </source>
</evidence>
<evidence type="ECO:0000256" key="6">
    <source>
        <dbReference type="ARBA" id="ARBA00023136"/>
    </source>
</evidence>
<protein>
    <submittedName>
        <fullName evidence="9">Undecaprenyl-phosphate alpha-N-acetylglucosaminyl 1-phosphate transferase</fullName>
    </submittedName>
</protein>